<dbReference type="Pfam" id="PF17829">
    <property type="entry name" value="GH115_C"/>
    <property type="match status" value="1"/>
</dbReference>
<dbReference type="RefSeq" id="WP_121211040.1">
    <property type="nucleotide sequence ID" value="NZ_RBIM01000004.1"/>
</dbReference>
<dbReference type="Gene3D" id="2.60.120.1620">
    <property type="match status" value="1"/>
</dbReference>
<gene>
    <name evidence="4" type="ORF">C7435_1832</name>
</gene>
<dbReference type="PANTHER" id="PTHR37842">
    <property type="match status" value="1"/>
</dbReference>
<feature type="domain" description="Gylcosyl hydrolase 115 C-terminal" evidence="3">
    <location>
        <begin position="783"/>
        <end position="948"/>
    </location>
</feature>
<evidence type="ECO:0000313" key="5">
    <source>
        <dbReference type="Proteomes" id="UP000273675"/>
    </source>
</evidence>
<proteinExistence type="predicted"/>
<keyword evidence="2" id="KW-0732">Signal</keyword>
<keyword evidence="1 4" id="KW-0378">Hydrolase</keyword>
<dbReference type="Proteomes" id="UP000273675">
    <property type="component" value="Unassembled WGS sequence"/>
</dbReference>
<dbReference type="Pfam" id="PF15979">
    <property type="entry name" value="Glyco_hydro_115"/>
    <property type="match status" value="1"/>
</dbReference>
<dbReference type="GO" id="GO:0016787">
    <property type="term" value="F:hydrolase activity"/>
    <property type="evidence" value="ECO:0007669"/>
    <property type="project" value="UniProtKB-KW"/>
</dbReference>
<dbReference type="GO" id="GO:0005975">
    <property type="term" value="P:carbohydrate metabolic process"/>
    <property type="evidence" value="ECO:0007669"/>
    <property type="project" value="UniProtKB-ARBA"/>
</dbReference>
<dbReference type="EMBL" id="RBIM01000004">
    <property type="protein sequence ID" value="RKQ96502.1"/>
    <property type="molecule type" value="Genomic_DNA"/>
</dbReference>
<dbReference type="AlphaFoldDB" id="A0A495D3N9"/>
<dbReference type="SUPFAM" id="SSF55545">
    <property type="entry name" value="beta-N-acetylhexosaminidase-like domain"/>
    <property type="match status" value="1"/>
</dbReference>
<accession>A0A495D3N9</accession>
<evidence type="ECO:0000256" key="2">
    <source>
        <dbReference type="SAM" id="SignalP"/>
    </source>
</evidence>
<evidence type="ECO:0000313" key="4">
    <source>
        <dbReference type="EMBL" id="RKQ96502.1"/>
    </source>
</evidence>
<protein>
    <submittedName>
        <fullName evidence="4">Glycosyl hydrolase family 115 (Putative glucuronidase)</fullName>
    </submittedName>
</protein>
<sequence length="954" mass="104764">MRWTSTWHILPAALAVILVACQPVAGSQEASSEVDVGTDCAGEAVICPGRPAADGFALVADGLAASIITDPDDEPGLLRAASDLAEDLAAVSGQPVAAGAEAAAGRAIIVGTLGGNALIDALVAEGRLDVSGVDGVWEAYLHQVVDNPAPGIDRALVIAGADMRGAIYGVYDVSRAAGVSPWHWWADVPIDHHDQLQVSAGRRIDAPSVRYRGIFLNDENPALYGWVNETYGGFNHDFYEQVFELILRQRGNYLWPAMWGKAFSDDDPLNAPTADMYGVVIGTSHHEPLMRAHVEWARYGDGAWDFATNEDTLREFWREGVERMGDHESLVTIGMRGDGDEAMTEGTAITLLESVVAAQREIIAEVTGRPATETPQVWALYKEVQDYFDQGMDVPEDVTLLFADDNWGNIRRLPARGASREGGYGVYYHFDYVGDPRNYKWLNTNQIERTWEQMNLAWEHGADALWIVNVGDLKPMEFPISFFLDQAWDPEAMTLEAMSGYTRDWAAEQFGEAEAEAIAELLTRYTQYNSRRKHELITPSTFSLTGFDEARRVLADWQALADMADAVRARLAPEYDDAFVQLVWFPVHASANLTALHVETARNRLYASQGRVEANAAADEVERLFARDAELTRIYHEEVAGGKWNHFMSQTHISYTYWQQPEVDVLPSLVRIEPRAGAHLGLALSNGGETFHFERYGMETRRIELFDRGTETAMAELSSSVPWINLSRTSGGVGPVSLSIDWSALEPGRHTGRITVTGSGDALYEIPVAAIQRPAITDAGIAIEADGHVTLEAAGHARAVDGDTVRWIEIPDIGRTGSGMTVLPANSASFEPDGTGPHLDYPVQIWTAGHVEIDVTLSPTLDYLDRGGMRFGVSLDDGPVEIVNIHADDRHEVWQENVRTSVTVQTTQHVVETPGRHTVRLWLIDPGLVFQRVSVRTGDLPDSYLGPPASARSE</sequence>
<dbReference type="Gene3D" id="3.20.20.520">
    <property type="entry name" value="Glycosyl hydrolase family 115"/>
    <property type="match status" value="1"/>
</dbReference>
<dbReference type="InterPro" id="IPR042301">
    <property type="entry name" value="GH115_sf"/>
</dbReference>
<dbReference type="InterPro" id="IPR029018">
    <property type="entry name" value="Hex-like_dom2"/>
</dbReference>
<dbReference type="InterPro" id="IPR041437">
    <property type="entry name" value="GH115_C"/>
</dbReference>
<name>A0A495D3N9_9PROT</name>
<dbReference type="PANTHER" id="PTHR37842:SF2">
    <property type="entry name" value="GYLCOSYL HYDROLASE 115 C-TERMINAL DOMAIN-CONTAINING PROTEIN"/>
    <property type="match status" value="1"/>
</dbReference>
<dbReference type="PROSITE" id="PS51257">
    <property type="entry name" value="PROKAR_LIPOPROTEIN"/>
    <property type="match status" value="1"/>
</dbReference>
<dbReference type="Gene3D" id="3.30.379.10">
    <property type="entry name" value="Chitobiase/beta-hexosaminidase domain 2-like"/>
    <property type="match status" value="1"/>
</dbReference>
<organism evidence="4 5">
    <name type="scientific">Maricaulis maris</name>
    <dbReference type="NCBI Taxonomy" id="74318"/>
    <lineage>
        <taxon>Bacteria</taxon>
        <taxon>Pseudomonadati</taxon>
        <taxon>Pseudomonadota</taxon>
        <taxon>Alphaproteobacteria</taxon>
        <taxon>Maricaulales</taxon>
        <taxon>Maricaulaceae</taxon>
        <taxon>Maricaulis</taxon>
    </lineage>
</organism>
<evidence type="ECO:0000259" key="3">
    <source>
        <dbReference type="Pfam" id="PF17829"/>
    </source>
</evidence>
<feature type="signal peptide" evidence="2">
    <location>
        <begin position="1"/>
        <end position="25"/>
    </location>
</feature>
<reference evidence="4 5" key="1">
    <citation type="submission" date="2018-10" db="EMBL/GenBank/DDBJ databases">
        <title>Genomic Encyclopedia of Type Strains, Phase IV (KMG-IV): sequencing the most valuable type-strain genomes for metagenomic binning, comparative biology and taxonomic classification.</title>
        <authorList>
            <person name="Goeker M."/>
        </authorList>
    </citation>
    <scope>NUCLEOTIDE SEQUENCE [LARGE SCALE GENOMIC DNA]</scope>
    <source>
        <strain evidence="4 5">DSM 4734</strain>
    </source>
</reference>
<feature type="chain" id="PRO_5019849964" evidence="2">
    <location>
        <begin position="26"/>
        <end position="954"/>
    </location>
</feature>
<dbReference type="Gene3D" id="1.20.58.2150">
    <property type="match status" value="1"/>
</dbReference>
<dbReference type="OrthoDB" id="8727830at2"/>
<evidence type="ECO:0000256" key="1">
    <source>
        <dbReference type="ARBA" id="ARBA00022801"/>
    </source>
</evidence>
<comment type="caution">
    <text evidence="4">The sequence shown here is derived from an EMBL/GenBank/DDBJ whole genome shotgun (WGS) entry which is preliminary data.</text>
</comment>
<dbReference type="InterPro" id="IPR031924">
    <property type="entry name" value="GH115"/>
</dbReference>